<dbReference type="RefSeq" id="WP_196284690.1">
    <property type="nucleotide sequence ID" value="NZ_JADQDP010000001.1"/>
</dbReference>
<evidence type="ECO:0000256" key="1">
    <source>
        <dbReference type="SAM" id="SignalP"/>
    </source>
</evidence>
<dbReference type="InterPro" id="IPR013784">
    <property type="entry name" value="Carb-bd-like_fold"/>
</dbReference>
<reference evidence="2 3" key="1">
    <citation type="submission" date="2020-11" db="EMBL/GenBank/DDBJ databases">
        <authorList>
            <person name="Kim M.K."/>
        </authorList>
    </citation>
    <scope>NUCLEOTIDE SEQUENCE [LARGE SCALE GENOMIC DNA]</scope>
    <source>
        <strain evidence="2 3">BT439</strain>
    </source>
</reference>
<organism evidence="2 3">
    <name type="scientific">Hymenobacter properus</name>
    <dbReference type="NCBI Taxonomy" id="2791026"/>
    <lineage>
        <taxon>Bacteria</taxon>
        <taxon>Pseudomonadati</taxon>
        <taxon>Bacteroidota</taxon>
        <taxon>Cytophagia</taxon>
        <taxon>Cytophagales</taxon>
        <taxon>Hymenobacteraceae</taxon>
        <taxon>Hymenobacter</taxon>
    </lineage>
</organism>
<dbReference type="Proteomes" id="UP000645610">
    <property type="component" value="Unassembled WGS sequence"/>
</dbReference>
<gene>
    <name evidence="2" type="ORF">I2I01_01720</name>
</gene>
<dbReference type="GO" id="GO:0004180">
    <property type="term" value="F:carboxypeptidase activity"/>
    <property type="evidence" value="ECO:0007669"/>
    <property type="project" value="UniProtKB-KW"/>
</dbReference>
<feature type="signal peptide" evidence="1">
    <location>
        <begin position="1"/>
        <end position="24"/>
    </location>
</feature>
<protein>
    <submittedName>
        <fullName evidence="2">Carboxypeptidase regulatory-like domain-containing protein</fullName>
    </submittedName>
</protein>
<name>A0A931BFG4_9BACT</name>
<keyword evidence="1" id="KW-0732">Signal</keyword>
<keyword evidence="2" id="KW-0645">Protease</keyword>
<dbReference type="InterPro" id="IPR046219">
    <property type="entry name" value="DUF6252"/>
</dbReference>
<keyword evidence="2" id="KW-0378">Hydrolase</keyword>
<dbReference type="AlphaFoldDB" id="A0A931BFG4"/>
<keyword evidence="2" id="KW-0121">Carboxypeptidase</keyword>
<evidence type="ECO:0000313" key="2">
    <source>
        <dbReference type="EMBL" id="MBF9140332.1"/>
    </source>
</evidence>
<dbReference type="EMBL" id="JADQDP010000001">
    <property type="protein sequence ID" value="MBF9140332.1"/>
    <property type="molecule type" value="Genomic_DNA"/>
</dbReference>
<sequence length="261" mass="27409">MSFATIFRPIIASLTVLGVLAAGACSKKEAATPNTGNVTGVITPIDAAATVMLNDQSNKTISTTTSDATTGAFTFNGVQVGAYTVTVQPTRGYVAPAPKPVTVAGGQTTDMGQVKVAGDGTPHGVVTWRVNGVNYRATNLTGSMLSNPISITATVTNGTVIDYVYFTIKNNNYQTGTYNVTRNAADPYAFYATYARFDGYTRLVEYTTNYVPSSATINGALTITASDPTAKTLRGTFDFLGYSTTSLPASTVTDGTFDIHY</sequence>
<dbReference type="Pfam" id="PF19765">
    <property type="entry name" value="DUF6252"/>
    <property type="match status" value="1"/>
</dbReference>
<feature type="chain" id="PRO_5037635669" evidence="1">
    <location>
        <begin position="25"/>
        <end position="261"/>
    </location>
</feature>
<proteinExistence type="predicted"/>
<evidence type="ECO:0000313" key="3">
    <source>
        <dbReference type="Proteomes" id="UP000645610"/>
    </source>
</evidence>
<accession>A0A931BFG4</accession>
<dbReference type="GO" id="GO:0030246">
    <property type="term" value="F:carbohydrate binding"/>
    <property type="evidence" value="ECO:0007669"/>
    <property type="project" value="InterPro"/>
</dbReference>
<dbReference type="Gene3D" id="2.60.40.1120">
    <property type="entry name" value="Carboxypeptidase-like, regulatory domain"/>
    <property type="match status" value="1"/>
</dbReference>
<keyword evidence="3" id="KW-1185">Reference proteome</keyword>
<dbReference type="SUPFAM" id="SSF49452">
    <property type="entry name" value="Starch-binding domain-like"/>
    <property type="match status" value="1"/>
</dbReference>
<comment type="caution">
    <text evidence="2">The sequence shown here is derived from an EMBL/GenBank/DDBJ whole genome shotgun (WGS) entry which is preliminary data.</text>
</comment>